<proteinExistence type="predicted"/>
<keyword evidence="2" id="KW-1185">Reference proteome</keyword>
<evidence type="ECO:0008006" key="3">
    <source>
        <dbReference type="Google" id="ProtNLM"/>
    </source>
</evidence>
<accession>A0A4S2KU44</accession>
<gene>
    <name evidence="1" type="ORF">DBV15_01470</name>
</gene>
<name>A0A4S2KU44_9HYME</name>
<dbReference type="AlphaFoldDB" id="A0A4S2KU44"/>
<evidence type="ECO:0000313" key="1">
    <source>
        <dbReference type="EMBL" id="TGZ53411.1"/>
    </source>
</evidence>
<protein>
    <recommendedName>
        <fullName evidence="3">Reverse transcriptase domain-containing protein</fullName>
    </recommendedName>
</protein>
<reference evidence="1 2" key="1">
    <citation type="journal article" date="2019" name="Philos. Trans. R. Soc. Lond., B, Biol. Sci.">
        <title>Ant behaviour and brain gene expression of defending hosts depend on the ecological success of the intruding social parasite.</title>
        <authorList>
            <person name="Kaur R."/>
            <person name="Stoldt M."/>
            <person name="Jongepier E."/>
            <person name="Feldmeyer B."/>
            <person name="Menzel F."/>
            <person name="Bornberg-Bauer E."/>
            <person name="Foitzik S."/>
        </authorList>
    </citation>
    <scope>NUCLEOTIDE SEQUENCE [LARGE SCALE GENOMIC DNA]</scope>
    <source>
        <tissue evidence="1">Whole body</tissue>
    </source>
</reference>
<sequence length="130" mass="14925">MMPVPSPGKGGGLLGQVSSLPNVKNDIPFKVLETASDQDELNGYQPRNDQRQSGSWQITQLHLTKLYMELENNEEQMEYQRNRSTTDAIYVIRQIVEKAIKYNSPAFMCFVDLSKAFDRVNKKIRIKIKC</sequence>
<organism evidence="1 2">
    <name type="scientific">Temnothorax longispinosus</name>
    <dbReference type="NCBI Taxonomy" id="300112"/>
    <lineage>
        <taxon>Eukaryota</taxon>
        <taxon>Metazoa</taxon>
        <taxon>Ecdysozoa</taxon>
        <taxon>Arthropoda</taxon>
        <taxon>Hexapoda</taxon>
        <taxon>Insecta</taxon>
        <taxon>Pterygota</taxon>
        <taxon>Neoptera</taxon>
        <taxon>Endopterygota</taxon>
        <taxon>Hymenoptera</taxon>
        <taxon>Apocrita</taxon>
        <taxon>Aculeata</taxon>
        <taxon>Formicoidea</taxon>
        <taxon>Formicidae</taxon>
        <taxon>Myrmicinae</taxon>
        <taxon>Temnothorax</taxon>
    </lineage>
</organism>
<evidence type="ECO:0000313" key="2">
    <source>
        <dbReference type="Proteomes" id="UP000310200"/>
    </source>
</evidence>
<comment type="caution">
    <text evidence="1">The sequence shown here is derived from an EMBL/GenBank/DDBJ whole genome shotgun (WGS) entry which is preliminary data.</text>
</comment>
<dbReference type="Proteomes" id="UP000310200">
    <property type="component" value="Unassembled WGS sequence"/>
</dbReference>
<dbReference type="EMBL" id="QBLH01001040">
    <property type="protein sequence ID" value="TGZ53411.1"/>
    <property type="molecule type" value="Genomic_DNA"/>
</dbReference>